<gene>
    <name evidence="1" type="ORF">CEXT_285421</name>
</gene>
<dbReference type="AlphaFoldDB" id="A0AAV4SN01"/>
<reference evidence="1 2" key="1">
    <citation type="submission" date="2021-06" db="EMBL/GenBank/DDBJ databases">
        <title>Caerostris extrusa draft genome.</title>
        <authorList>
            <person name="Kono N."/>
            <person name="Arakawa K."/>
        </authorList>
    </citation>
    <scope>NUCLEOTIDE SEQUENCE [LARGE SCALE GENOMIC DNA]</scope>
</reference>
<keyword evidence="2" id="KW-1185">Reference proteome</keyword>
<accession>A0AAV4SN01</accession>
<organism evidence="1 2">
    <name type="scientific">Caerostris extrusa</name>
    <name type="common">Bark spider</name>
    <name type="synonym">Caerostris bankana</name>
    <dbReference type="NCBI Taxonomy" id="172846"/>
    <lineage>
        <taxon>Eukaryota</taxon>
        <taxon>Metazoa</taxon>
        <taxon>Ecdysozoa</taxon>
        <taxon>Arthropoda</taxon>
        <taxon>Chelicerata</taxon>
        <taxon>Arachnida</taxon>
        <taxon>Araneae</taxon>
        <taxon>Araneomorphae</taxon>
        <taxon>Entelegynae</taxon>
        <taxon>Araneoidea</taxon>
        <taxon>Araneidae</taxon>
        <taxon>Caerostris</taxon>
    </lineage>
</organism>
<evidence type="ECO:0000313" key="2">
    <source>
        <dbReference type="Proteomes" id="UP001054945"/>
    </source>
</evidence>
<protein>
    <submittedName>
        <fullName evidence="1">Uncharacterized protein</fullName>
    </submittedName>
</protein>
<comment type="caution">
    <text evidence="1">The sequence shown here is derived from an EMBL/GenBank/DDBJ whole genome shotgun (WGS) entry which is preliminary data.</text>
</comment>
<proteinExistence type="predicted"/>
<evidence type="ECO:0000313" key="1">
    <source>
        <dbReference type="EMBL" id="GIY35475.1"/>
    </source>
</evidence>
<dbReference type="EMBL" id="BPLR01009917">
    <property type="protein sequence ID" value="GIY35475.1"/>
    <property type="molecule type" value="Genomic_DNA"/>
</dbReference>
<dbReference type="Proteomes" id="UP001054945">
    <property type="component" value="Unassembled WGS sequence"/>
</dbReference>
<name>A0AAV4SN01_CAEEX</name>
<sequence>MIHCAITIKTSASLVKTWSPDPHRLNEFEQIFKSREKLNESMYRHYPCASFVPSHVLLSGRDSFEIREQTFYEIHRDLVFHEHNLQFRQH</sequence>